<keyword evidence="1" id="KW-0175">Coiled coil</keyword>
<gene>
    <name evidence="2" type="ORF">PB1_03955</name>
</gene>
<reference evidence="2 3" key="1">
    <citation type="journal article" date="2012" name="Appl. Environ. Microbiol.">
        <title>Genome Sequence of Thermotolerant Bacillus methanolicus: Features and Regulation Related to Methylotrophy and Production of L-Lysine and L-Glutamate from Methanol.</title>
        <authorList>
            <person name="Heggeset T.M."/>
            <person name="Krog A."/>
            <person name="Balzer S."/>
            <person name="Wentzel A."/>
            <person name="Ellingsen T.E."/>
            <person name="Brautaset T."/>
        </authorList>
    </citation>
    <scope>NUCLEOTIDE SEQUENCE [LARGE SCALE GENOMIC DNA]</scope>
    <source>
        <strain evidence="2 3">PB1</strain>
    </source>
</reference>
<dbReference type="eggNOG" id="ENOG50309PW">
    <property type="taxonomic scope" value="Bacteria"/>
</dbReference>
<organism evidence="2 3">
    <name type="scientific">Bacillus methanolicus PB1</name>
    <dbReference type="NCBI Taxonomy" id="997296"/>
    <lineage>
        <taxon>Bacteria</taxon>
        <taxon>Bacillati</taxon>
        <taxon>Bacillota</taxon>
        <taxon>Bacilli</taxon>
        <taxon>Bacillales</taxon>
        <taxon>Bacillaceae</taxon>
        <taxon>Bacillus</taxon>
    </lineage>
</organism>
<comment type="caution">
    <text evidence="2">The sequence shown here is derived from an EMBL/GenBank/DDBJ whole genome shotgun (WGS) entry which is preliminary data.</text>
</comment>
<dbReference type="InterPro" id="IPR025572">
    <property type="entry name" value="YgaB"/>
</dbReference>
<dbReference type="PATRIC" id="fig|997296.3.peg.863"/>
<proteinExistence type="predicted"/>
<evidence type="ECO:0000313" key="3">
    <source>
        <dbReference type="Proteomes" id="UP000010523"/>
    </source>
</evidence>
<name>I3E6E0_BACMT</name>
<dbReference type="RefSeq" id="WP_003350848.1">
    <property type="nucleotide sequence ID" value="NZ_AFEU01000001.1"/>
</dbReference>
<evidence type="ECO:0000256" key="1">
    <source>
        <dbReference type="SAM" id="Coils"/>
    </source>
</evidence>
<evidence type="ECO:0008006" key="4">
    <source>
        <dbReference type="Google" id="ProtNLM"/>
    </source>
</evidence>
<feature type="coiled-coil region" evidence="1">
    <location>
        <begin position="21"/>
        <end position="64"/>
    </location>
</feature>
<dbReference type="Proteomes" id="UP000010523">
    <property type="component" value="Unassembled WGS sequence"/>
</dbReference>
<dbReference type="AlphaFoldDB" id="I3E6E0"/>
<dbReference type="OrthoDB" id="2942102at2"/>
<sequence length="83" mass="10214">MQMFNRLVNEQMKTMEKLLYLQRELERCQEIEQELMIMQEEAELESIQMEIARMKKELKEIHRIFELQTEEVIRSYQASKITC</sequence>
<protein>
    <recommendedName>
        <fullName evidence="4">YgaB</fullName>
    </recommendedName>
</protein>
<accession>I3E6E0</accession>
<dbReference type="STRING" id="997296.PB1_03955"/>
<evidence type="ECO:0000313" key="2">
    <source>
        <dbReference type="EMBL" id="EIJ82061.1"/>
    </source>
</evidence>
<keyword evidence="3" id="KW-1185">Reference proteome</keyword>
<dbReference type="EMBL" id="AFEU01000001">
    <property type="protein sequence ID" value="EIJ82061.1"/>
    <property type="molecule type" value="Genomic_DNA"/>
</dbReference>
<dbReference type="Pfam" id="PF14182">
    <property type="entry name" value="YgaB"/>
    <property type="match status" value="1"/>
</dbReference>